<accession>E9GZG7</accession>
<sequence length="95" mass="10894">MANSTPREVNHIAKFNGTNFSLWKFGTWLLLEQHNLVGIVNGDEPYLVENEGNMVNVDDVEARMDWQRRDVLARNILVATIESQQQRVKWAQLGG</sequence>
<dbReference type="HOGENOM" id="CLU_141401_1_0_1"/>
<evidence type="ECO:0000313" key="2">
    <source>
        <dbReference type="Proteomes" id="UP000000305"/>
    </source>
</evidence>
<protein>
    <recommendedName>
        <fullName evidence="3">Retrotransposon Copia-like N-terminal domain-containing protein</fullName>
    </recommendedName>
</protein>
<dbReference type="Proteomes" id="UP000000305">
    <property type="component" value="Unassembled WGS sequence"/>
</dbReference>
<reference evidence="1 2" key="1">
    <citation type="journal article" date="2011" name="Science">
        <title>The ecoresponsive genome of Daphnia pulex.</title>
        <authorList>
            <person name="Colbourne J.K."/>
            <person name="Pfrender M.E."/>
            <person name="Gilbert D."/>
            <person name="Thomas W.K."/>
            <person name="Tucker A."/>
            <person name="Oakley T.H."/>
            <person name="Tokishita S."/>
            <person name="Aerts A."/>
            <person name="Arnold G.J."/>
            <person name="Basu M.K."/>
            <person name="Bauer D.J."/>
            <person name="Caceres C.E."/>
            <person name="Carmel L."/>
            <person name="Casola C."/>
            <person name="Choi J.H."/>
            <person name="Detter J.C."/>
            <person name="Dong Q."/>
            <person name="Dusheyko S."/>
            <person name="Eads B.D."/>
            <person name="Frohlich T."/>
            <person name="Geiler-Samerotte K.A."/>
            <person name="Gerlach D."/>
            <person name="Hatcher P."/>
            <person name="Jogdeo S."/>
            <person name="Krijgsveld J."/>
            <person name="Kriventseva E.V."/>
            <person name="Kultz D."/>
            <person name="Laforsch C."/>
            <person name="Lindquist E."/>
            <person name="Lopez J."/>
            <person name="Manak J.R."/>
            <person name="Muller J."/>
            <person name="Pangilinan J."/>
            <person name="Patwardhan R.P."/>
            <person name="Pitluck S."/>
            <person name="Pritham E.J."/>
            <person name="Rechtsteiner A."/>
            <person name="Rho M."/>
            <person name="Rogozin I.B."/>
            <person name="Sakarya O."/>
            <person name="Salamov A."/>
            <person name="Schaack S."/>
            <person name="Shapiro H."/>
            <person name="Shiga Y."/>
            <person name="Skalitzky C."/>
            <person name="Smith Z."/>
            <person name="Souvorov A."/>
            <person name="Sung W."/>
            <person name="Tang Z."/>
            <person name="Tsuchiya D."/>
            <person name="Tu H."/>
            <person name="Vos H."/>
            <person name="Wang M."/>
            <person name="Wolf Y.I."/>
            <person name="Yamagata H."/>
            <person name="Yamada T."/>
            <person name="Ye Y."/>
            <person name="Shaw J.R."/>
            <person name="Andrews J."/>
            <person name="Crease T.J."/>
            <person name="Tang H."/>
            <person name="Lucas S.M."/>
            <person name="Robertson H.M."/>
            <person name="Bork P."/>
            <person name="Koonin E.V."/>
            <person name="Zdobnov E.M."/>
            <person name="Grigoriev I.V."/>
            <person name="Lynch M."/>
            <person name="Boore J.L."/>
        </authorList>
    </citation>
    <scope>NUCLEOTIDE SEQUENCE [LARGE SCALE GENOMIC DNA]</scope>
</reference>
<dbReference type="InParanoid" id="E9GZG7"/>
<dbReference type="OrthoDB" id="6380039at2759"/>
<name>E9GZG7_DAPPU</name>
<dbReference type="EMBL" id="GL732577">
    <property type="protein sequence ID" value="EFX75146.1"/>
    <property type="molecule type" value="Genomic_DNA"/>
</dbReference>
<gene>
    <name evidence="1" type="ORF">DAPPUDRAFT_323688</name>
</gene>
<proteinExistence type="predicted"/>
<evidence type="ECO:0008006" key="3">
    <source>
        <dbReference type="Google" id="ProtNLM"/>
    </source>
</evidence>
<dbReference type="AlphaFoldDB" id="E9GZG7"/>
<keyword evidence="2" id="KW-1185">Reference proteome</keyword>
<dbReference type="KEGG" id="dpx:DAPPUDRAFT_323688"/>
<organism evidence="1 2">
    <name type="scientific">Daphnia pulex</name>
    <name type="common">Water flea</name>
    <dbReference type="NCBI Taxonomy" id="6669"/>
    <lineage>
        <taxon>Eukaryota</taxon>
        <taxon>Metazoa</taxon>
        <taxon>Ecdysozoa</taxon>
        <taxon>Arthropoda</taxon>
        <taxon>Crustacea</taxon>
        <taxon>Branchiopoda</taxon>
        <taxon>Diplostraca</taxon>
        <taxon>Cladocera</taxon>
        <taxon>Anomopoda</taxon>
        <taxon>Daphniidae</taxon>
        <taxon>Daphnia</taxon>
    </lineage>
</organism>
<evidence type="ECO:0000313" key="1">
    <source>
        <dbReference type="EMBL" id="EFX75146.1"/>
    </source>
</evidence>